<keyword evidence="3" id="KW-1185">Reference proteome</keyword>
<dbReference type="Pfam" id="PF08795">
    <property type="entry name" value="DUF1796"/>
    <property type="match status" value="1"/>
</dbReference>
<dbReference type="OrthoDB" id="416253at2759"/>
<evidence type="ECO:0000259" key="1">
    <source>
        <dbReference type="Pfam" id="PF00248"/>
    </source>
</evidence>
<dbReference type="InterPro" id="IPR014903">
    <property type="entry name" value="DUF1796"/>
</dbReference>
<dbReference type="InterPro" id="IPR036812">
    <property type="entry name" value="NAD(P)_OxRdtase_dom_sf"/>
</dbReference>
<dbReference type="PANTHER" id="PTHR43827:SF13">
    <property type="entry name" value="ALDO_KETO REDUCTASE FAMILY PROTEIN"/>
    <property type="match status" value="1"/>
</dbReference>
<dbReference type="InterPro" id="IPR020471">
    <property type="entry name" value="AKR"/>
</dbReference>
<dbReference type="EMBL" id="CAJNJA010043108">
    <property type="protein sequence ID" value="CAE7790583.1"/>
    <property type="molecule type" value="Genomic_DNA"/>
</dbReference>
<dbReference type="PANTHER" id="PTHR43827">
    <property type="entry name" value="2,5-DIKETO-D-GLUCONIC ACID REDUCTASE"/>
    <property type="match status" value="1"/>
</dbReference>
<dbReference type="Pfam" id="PF00248">
    <property type="entry name" value="Aldo_ket_red"/>
    <property type="match status" value="1"/>
</dbReference>
<dbReference type="InterPro" id="IPR023210">
    <property type="entry name" value="NADP_OxRdtase_dom"/>
</dbReference>
<dbReference type="GO" id="GO:0016491">
    <property type="term" value="F:oxidoreductase activity"/>
    <property type="evidence" value="ECO:0007669"/>
    <property type="project" value="InterPro"/>
</dbReference>
<dbReference type="Gene3D" id="3.20.20.100">
    <property type="entry name" value="NADP-dependent oxidoreductase domain"/>
    <property type="match status" value="1"/>
</dbReference>
<accession>A0A812YQN3</accession>
<dbReference type="Proteomes" id="UP000601435">
    <property type="component" value="Unassembled WGS sequence"/>
</dbReference>
<protein>
    <submittedName>
        <fullName evidence="2">DkgA protein</fullName>
    </submittedName>
</protein>
<evidence type="ECO:0000313" key="2">
    <source>
        <dbReference type="EMBL" id="CAE7790583.1"/>
    </source>
</evidence>
<dbReference type="PROSITE" id="PS00062">
    <property type="entry name" value="ALDOKETO_REDUCTASE_2"/>
    <property type="match status" value="1"/>
</dbReference>
<gene>
    <name evidence="2" type="primary">dkgA</name>
    <name evidence="2" type="ORF">SNEC2469_LOCUS23226</name>
</gene>
<evidence type="ECO:0000313" key="3">
    <source>
        <dbReference type="Proteomes" id="UP000601435"/>
    </source>
</evidence>
<feature type="domain" description="NADP-dependent oxidoreductase" evidence="1">
    <location>
        <begin position="60"/>
        <end position="313"/>
    </location>
</feature>
<dbReference type="PRINTS" id="PR00069">
    <property type="entry name" value="ALDKETRDTASE"/>
</dbReference>
<dbReference type="InterPro" id="IPR018170">
    <property type="entry name" value="Aldo/ket_reductase_CS"/>
</dbReference>
<sequence>MRTICLHKSQWGKTLACSCSILLTWLLSFRSPTLQLCASGAGAGIEPRSIELRRGLRIPRLGFGTGRPGGSRDPGVTLEQGRKRLVDAVNAAIHAGYRLVDTSLSSGMESTIIEGIRKSGVQPSEVVIATKLLKHAHSSPAAVRSSLEDSLRNLKCDCIDLYLLQSPRGGMISKVWTQLLALRDAGLIRAVGVSNFGVQQLEGMRISGLELPEVNQVEVHCWRQMHELTAYHRKHRIATMQMAPLARGEMFNKTDVANIAREVGCSEAAVAVRWSMQMGFIPLPRSVRPDRIRENSAAGVTLTECQMERIARVDSNYTSCTKASPCSRLPWPAVAEQIPDKAMWDESKQRKAEAAKFRQERSKERAQKAVMKMQRQLASQAEVAARRRSRSAKEAGPDCQRHFLDEASLLEHIAAIHGRALSVPGNRFGGQSDQLDLLHSCSPEKHPRCDEILEHLQLVSLGSFCGMKLSIQRLGLGTAHLPFDWIRSTQAGVERFLKTGFSEFFCVARKLEIESAALTVHRGEYHSFWHDDVSQAVVREKLRRRILRFLDLAKGFRNQSRDVLFLRSCACSSELHHVEDLYAALTQCFTSGQENSPRVLLAIIVDGQVQRQGPIRHASLPGLVFFTQEQLSEEDGADSQAYCWAIGAACDAALWDCAQGFAVQPGQRVVKSGTELADGGEWYPPLQFCEAGLHSGYGVSCFEAPGAAHLNLDADCGRDMDNPASEHKKMLQGNKGA</sequence>
<comment type="caution">
    <text evidence="2">The sequence shown here is derived from an EMBL/GenBank/DDBJ whole genome shotgun (WGS) entry which is preliminary data.</text>
</comment>
<name>A0A812YQN3_9DINO</name>
<reference evidence="2" key="1">
    <citation type="submission" date="2021-02" db="EMBL/GenBank/DDBJ databases">
        <authorList>
            <person name="Dougan E. K."/>
            <person name="Rhodes N."/>
            <person name="Thang M."/>
            <person name="Chan C."/>
        </authorList>
    </citation>
    <scope>NUCLEOTIDE SEQUENCE</scope>
</reference>
<dbReference type="SUPFAM" id="SSF51430">
    <property type="entry name" value="NAD(P)-linked oxidoreductase"/>
    <property type="match status" value="1"/>
</dbReference>
<dbReference type="CDD" id="cd19071">
    <property type="entry name" value="AKR_AKR1-5-like"/>
    <property type="match status" value="1"/>
</dbReference>
<proteinExistence type="predicted"/>
<dbReference type="AlphaFoldDB" id="A0A812YQN3"/>
<organism evidence="2 3">
    <name type="scientific">Symbiodinium necroappetens</name>
    <dbReference type="NCBI Taxonomy" id="1628268"/>
    <lineage>
        <taxon>Eukaryota</taxon>
        <taxon>Sar</taxon>
        <taxon>Alveolata</taxon>
        <taxon>Dinophyceae</taxon>
        <taxon>Suessiales</taxon>
        <taxon>Symbiodiniaceae</taxon>
        <taxon>Symbiodinium</taxon>
    </lineage>
</organism>